<dbReference type="PANTHER" id="PTHR43163:SF6">
    <property type="entry name" value="DIPEPTIDE TRANSPORT SYSTEM PERMEASE PROTEIN DPPB-RELATED"/>
    <property type="match status" value="1"/>
</dbReference>
<dbReference type="GO" id="GO:0071916">
    <property type="term" value="F:dipeptide transmembrane transporter activity"/>
    <property type="evidence" value="ECO:0007669"/>
    <property type="project" value="TreeGrafter"/>
</dbReference>
<protein>
    <submittedName>
        <fullName evidence="9">Glutathione transport system permease protein GsiC</fullName>
    </submittedName>
</protein>
<feature type="transmembrane region" description="Helical" evidence="7">
    <location>
        <begin position="226"/>
        <end position="252"/>
    </location>
</feature>
<dbReference type="GO" id="GO:0005886">
    <property type="term" value="C:plasma membrane"/>
    <property type="evidence" value="ECO:0007669"/>
    <property type="project" value="UniProtKB-SubCell"/>
</dbReference>
<dbReference type="AlphaFoldDB" id="A0A644V3Z3"/>
<feature type="transmembrane region" description="Helical" evidence="7">
    <location>
        <begin position="130"/>
        <end position="157"/>
    </location>
</feature>
<evidence type="ECO:0000256" key="7">
    <source>
        <dbReference type="SAM" id="Phobius"/>
    </source>
</evidence>
<evidence type="ECO:0000256" key="3">
    <source>
        <dbReference type="ARBA" id="ARBA00022475"/>
    </source>
</evidence>
<keyword evidence="5 7" id="KW-1133">Transmembrane helix</keyword>
<comment type="subcellular location">
    <subcellularLocation>
        <location evidence="1">Cell membrane</location>
        <topology evidence="1">Multi-pass membrane protein</topology>
    </subcellularLocation>
</comment>
<comment type="caution">
    <text evidence="9">The sequence shown here is derived from an EMBL/GenBank/DDBJ whole genome shotgun (WGS) entry which is preliminary data.</text>
</comment>
<dbReference type="PROSITE" id="PS50928">
    <property type="entry name" value="ABC_TM1"/>
    <property type="match status" value="1"/>
</dbReference>
<keyword evidence="4 7" id="KW-0812">Transmembrane</keyword>
<keyword evidence="2" id="KW-0813">Transport</keyword>
<name>A0A644V3Z3_9ZZZZ</name>
<gene>
    <name evidence="9" type="primary">gsiC_11</name>
    <name evidence="9" type="ORF">SDC9_32042</name>
</gene>
<evidence type="ECO:0000256" key="2">
    <source>
        <dbReference type="ARBA" id="ARBA00022448"/>
    </source>
</evidence>
<dbReference type="EMBL" id="VSSQ01000216">
    <property type="protein sequence ID" value="MPL86066.1"/>
    <property type="molecule type" value="Genomic_DNA"/>
</dbReference>
<dbReference type="Gene3D" id="1.10.3720.10">
    <property type="entry name" value="MetI-like"/>
    <property type="match status" value="1"/>
</dbReference>
<sequence>MLVYLLRRLAVALCVCVAVSALSFGLMFVVGDPAVAIAGAGGSARDAEAIRHAYGFDRPYVVQYLGWVGHVLRGDFGQSIYFNMPVTEIVRARLPVTAILGVLSFTLALVVAVPLGIVAARKPGGLTDRLALLLAVTGQAVPSFWLGLMAIVVFGVWYGLVPTSGADTWQGYILPVVVLAYSAMPAMMRITRSGMIEVLGTDYIRSAEAKGLATWQVIAGHALRNAILPLVSLAALQLGVLLSGSIVIESVFALNGLGRLAWESLLRADLPVMQAVILILSLVYVVLTTAGDLVNAWLDPRIRGAR</sequence>
<feature type="domain" description="ABC transmembrane type-1" evidence="8">
    <location>
        <begin position="94"/>
        <end position="291"/>
    </location>
</feature>
<dbReference type="CDD" id="cd06261">
    <property type="entry name" value="TM_PBP2"/>
    <property type="match status" value="1"/>
</dbReference>
<feature type="transmembrane region" description="Helical" evidence="7">
    <location>
        <begin position="94"/>
        <end position="118"/>
    </location>
</feature>
<dbReference type="InterPro" id="IPR000515">
    <property type="entry name" value="MetI-like"/>
</dbReference>
<dbReference type="InterPro" id="IPR035906">
    <property type="entry name" value="MetI-like_sf"/>
</dbReference>
<reference evidence="9" key="1">
    <citation type="submission" date="2019-08" db="EMBL/GenBank/DDBJ databases">
        <authorList>
            <person name="Kucharzyk K."/>
            <person name="Murdoch R.W."/>
            <person name="Higgins S."/>
            <person name="Loffler F."/>
        </authorList>
    </citation>
    <scope>NUCLEOTIDE SEQUENCE</scope>
</reference>
<evidence type="ECO:0000256" key="4">
    <source>
        <dbReference type="ARBA" id="ARBA00022692"/>
    </source>
</evidence>
<proteinExistence type="predicted"/>
<dbReference type="PANTHER" id="PTHR43163">
    <property type="entry name" value="DIPEPTIDE TRANSPORT SYSTEM PERMEASE PROTEIN DPPB-RELATED"/>
    <property type="match status" value="1"/>
</dbReference>
<organism evidence="9">
    <name type="scientific">bioreactor metagenome</name>
    <dbReference type="NCBI Taxonomy" id="1076179"/>
    <lineage>
        <taxon>unclassified sequences</taxon>
        <taxon>metagenomes</taxon>
        <taxon>ecological metagenomes</taxon>
    </lineage>
</organism>
<dbReference type="Pfam" id="PF19300">
    <property type="entry name" value="BPD_transp_1_N"/>
    <property type="match status" value="1"/>
</dbReference>
<accession>A0A644V3Z3</accession>
<feature type="transmembrane region" description="Helical" evidence="7">
    <location>
        <begin position="272"/>
        <end position="298"/>
    </location>
</feature>
<evidence type="ECO:0000259" key="8">
    <source>
        <dbReference type="PROSITE" id="PS50928"/>
    </source>
</evidence>
<evidence type="ECO:0000313" key="9">
    <source>
        <dbReference type="EMBL" id="MPL86066.1"/>
    </source>
</evidence>
<keyword evidence="3" id="KW-1003">Cell membrane</keyword>
<feature type="transmembrane region" description="Helical" evidence="7">
    <location>
        <begin position="169"/>
        <end position="187"/>
    </location>
</feature>
<dbReference type="Pfam" id="PF00528">
    <property type="entry name" value="BPD_transp_1"/>
    <property type="match status" value="1"/>
</dbReference>
<evidence type="ECO:0000256" key="5">
    <source>
        <dbReference type="ARBA" id="ARBA00022989"/>
    </source>
</evidence>
<dbReference type="SUPFAM" id="SSF161098">
    <property type="entry name" value="MetI-like"/>
    <property type="match status" value="1"/>
</dbReference>
<evidence type="ECO:0000256" key="1">
    <source>
        <dbReference type="ARBA" id="ARBA00004651"/>
    </source>
</evidence>
<dbReference type="InterPro" id="IPR045621">
    <property type="entry name" value="BPD_transp_1_N"/>
</dbReference>
<keyword evidence="6 7" id="KW-0472">Membrane</keyword>
<evidence type="ECO:0000256" key="6">
    <source>
        <dbReference type="ARBA" id="ARBA00023136"/>
    </source>
</evidence>